<dbReference type="Pfam" id="PF19531">
    <property type="entry name" value="DUF6058"/>
    <property type="match status" value="1"/>
</dbReference>
<sequence length="211" mass="24459">MELIKYLNEHFLTTCELLELSKITEGELRELQQKGLMPQCSYKLKLNLESDSFFGTHIDSQELEYYAKGYISWLDAVKNHECSKPAYLSFSERYKSALNELKSDGYAASDYKVNEGIDLHIEEEWSHFLKGIYGLCTKSGLPEDIAAKELAILEINEIIEMPNIDEMQLNRLERAVNLLDSVSALFAPHEILKSSRHRLVDEVRRKYKFRS</sequence>
<dbReference type="RefSeq" id="WP_138569248.1">
    <property type="nucleotide sequence ID" value="NZ_PNCM01000078.1"/>
</dbReference>
<reference evidence="2" key="2">
    <citation type="submission" date="2019-06" db="EMBL/GenBank/DDBJ databases">
        <title>Co-occurence of chitin degradation, pigmentation and bioactivity in marine Pseudoalteromonas.</title>
        <authorList>
            <person name="Sonnenschein E.C."/>
            <person name="Bech P.K."/>
        </authorList>
    </citation>
    <scope>NUCLEOTIDE SEQUENCE [LARGE SCALE GENOMIC DNA]</scope>
    <source>
        <strain evidence="2">S1189</strain>
    </source>
</reference>
<dbReference type="AlphaFoldDB" id="A0A5S3YP15"/>
<proteinExistence type="predicted"/>
<dbReference type="Proteomes" id="UP000307362">
    <property type="component" value="Unassembled WGS sequence"/>
</dbReference>
<name>A0A5S3YP15_9GAMM</name>
<reference evidence="1 2" key="1">
    <citation type="submission" date="2017-12" db="EMBL/GenBank/DDBJ databases">
        <authorList>
            <person name="Paulsen S."/>
            <person name="Gram L.K."/>
        </authorList>
    </citation>
    <scope>NUCLEOTIDE SEQUENCE [LARGE SCALE GENOMIC DNA]</scope>
    <source>
        <strain evidence="1 2">S1189</strain>
    </source>
</reference>
<organism evidence="1 2">
    <name type="scientific">Pseudoalteromonas phenolica</name>
    <dbReference type="NCBI Taxonomy" id="161398"/>
    <lineage>
        <taxon>Bacteria</taxon>
        <taxon>Pseudomonadati</taxon>
        <taxon>Pseudomonadota</taxon>
        <taxon>Gammaproteobacteria</taxon>
        <taxon>Alteromonadales</taxon>
        <taxon>Pseudoalteromonadaceae</taxon>
        <taxon>Pseudoalteromonas</taxon>
    </lineage>
</organism>
<gene>
    <name evidence="1" type="ORF">CWB73_20360</name>
</gene>
<evidence type="ECO:0000313" key="1">
    <source>
        <dbReference type="EMBL" id="TMP77319.1"/>
    </source>
</evidence>
<dbReference type="InterPro" id="IPR045694">
    <property type="entry name" value="DUF6058"/>
</dbReference>
<dbReference type="OrthoDB" id="7840905at2"/>
<protein>
    <submittedName>
        <fullName evidence="1">Uncharacterized protein</fullName>
    </submittedName>
</protein>
<accession>A0A5S3YP15</accession>
<dbReference type="EMBL" id="PNCM01000078">
    <property type="protein sequence ID" value="TMP77319.1"/>
    <property type="molecule type" value="Genomic_DNA"/>
</dbReference>
<comment type="caution">
    <text evidence="1">The sequence shown here is derived from an EMBL/GenBank/DDBJ whole genome shotgun (WGS) entry which is preliminary data.</text>
</comment>
<evidence type="ECO:0000313" key="2">
    <source>
        <dbReference type="Proteomes" id="UP000307362"/>
    </source>
</evidence>